<dbReference type="EMBL" id="KZ805303">
    <property type="protein sequence ID" value="PVI07539.1"/>
    <property type="molecule type" value="Genomic_DNA"/>
</dbReference>
<evidence type="ECO:0000313" key="3">
    <source>
        <dbReference type="Proteomes" id="UP000244855"/>
    </source>
</evidence>
<sequence length="290" mass="33101">MHDIEPSYASPPRPLEFSATNQGDSEIASLIKKKKIKDIEERLTAFTRPLGDYPDDSRIASPGGSRRANIGIKLRRVESNCYVRAQSSELIPLDDWKPQQPVFHVAKTLTRSLTSRITHRKIRIEEPTDLLSSDLGLEEVLPAGSWSSKERAIYVGQSREFLGVMRFCPRWSDDCASFLVVFSFEENQYGLKRCYWNFAIMKYKKDRHRESQTIPIPILKGLLDGSPISQGKHFSKTKSIEFQSPVKRQNGFWRRLQIVCVPDDMGLRVKITVAHRDGNDTETLDSQAAM</sequence>
<reference evidence="2 3" key="1">
    <citation type="journal article" date="2018" name="Sci. Rep.">
        <title>Comparative genomics provides insights into the lifestyle and reveals functional heterogeneity of dark septate endophytic fungi.</title>
        <authorList>
            <person name="Knapp D.G."/>
            <person name="Nemeth J.B."/>
            <person name="Barry K."/>
            <person name="Hainaut M."/>
            <person name="Henrissat B."/>
            <person name="Johnson J."/>
            <person name="Kuo A."/>
            <person name="Lim J.H.P."/>
            <person name="Lipzen A."/>
            <person name="Nolan M."/>
            <person name="Ohm R.A."/>
            <person name="Tamas L."/>
            <person name="Grigoriev I.V."/>
            <person name="Spatafora J.W."/>
            <person name="Nagy L.G."/>
            <person name="Kovacs G.M."/>
        </authorList>
    </citation>
    <scope>NUCLEOTIDE SEQUENCE [LARGE SCALE GENOMIC DNA]</scope>
    <source>
        <strain evidence="2 3">DSE2036</strain>
    </source>
</reference>
<evidence type="ECO:0000256" key="1">
    <source>
        <dbReference type="SAM" id="MobiDB-lite"/>
    </source>
</evidence>
<dbReference type="Proteomes" id="UP000244855">
    <property type="component" value="Unassembled WGS sequence"/>
</dbReference>
<keyword evidence="3" id="KW-1185">Reference proteome</keyword>
<accession>A0A2V1EBW5</accession>
<organism evidence="2 3">
    <name type="scientific">Periconia macrospinosa</name>
    <dbReference type="NCBI Taxonomy" id="97972"/>
    <lineage>
        <taxon>Eukaryota</taxon>
        <taxon>Fungi</taxon>
        <taxon>Dikarya</taxon>
        <taxon>Ascomycota</taxon>
        <taxon>Pezizomycotina</taxon>
        <taxon>Dothideomycetes</taxon>
        <taxon>Pleosporomycetidae</taxon>
        <taxon>Pleosporales</taxon>
        <taxon>Massarineae</taxon>
        <taxon>Periconiaceae</taxon>
        <taxon>Periconia</taxon>
    </lineage>
</organism>
<feature type="region of interest" description="Disordered" evidence="1">
    <location>
        <begin position="1"/>
        <end position="21"/>
    </location>
</feature>
<protein>
    <submittedName>
        <fullName evidence="2">Uncharacterized protein</fullName>
    </submittedName>
</protein>
<proteinExistence type="predicted"/>
<dbReference type="AlphaFoldDB" id="A0A2V1EBW5"/>
<evidence type="ECO:0000313" key="2">
    <source>
        <dbReference type="EMBL" id="PVI07539.1"/>
    </source>
</evidence>
<name>A0A2V1EBW5_9PLEO</name>
<gene>
    <name evidence="2" type="ORF">DM02DRAFT_700378</name>
</gene>